<evidence type="ECO:0008006" key="4">
    <source>
        <dbReference type="Google" id="ProtNLM"/>
    </source>
</evidence>
<keyword evidence="1" id="KW-0732">Signal</keyword>
<reference evidence="2" key="1">
    <citation type="submission" date="2021-12" db="EMBL/GenBank/DDBJ databases">
        <authorList>
            <person name="King R."/>
        </authorList>
    </citation>
    <scope>NUCLEOTIDE SEQUENCE</scope>
</reference>
<gene>
    <name evidence="2" type="ORF">BEMITA_LOCUS5193</name>
</gene>
<organism evidence="2 3">
    <name type="scientific">Bemisia tabaci</name>
    <name type="common">Sweetpotato whitefly</name>
    <name type="synonym">Aleurodes tabaci</name>
    <dbReference type="NCBI Taxonomy" id="7038"/>
    <lineage>
        <taxon>Eukaryota</taxon>
        <taxon>Metazoa</taxon>
        <taxon>Ecdysozoa</taxon>
        <taxon>Arthropoda</taxon>
        <taxon>Hexapoda</taxon>
        <taxon>Insecta</taxon>
        <taxon>Pterygota</taxon>
        <taxon>Neoptera</taxon>
        <taxon>Paraneoptera</taxon>
        <taxon>Hemiptera</taxon>
        <taxon>Sternorrhyncha</taxon>
        <taxon>Aleyrodoidea</taxon>
        <taxon>Aleyrodidae</taxon>
        <taxon>Aleyrodinae</taxon>
        <taxon>Bemisia</taxon>
    </lineage>
</organism>
<sequence length="129" mass="13272">MQLAVFSTLLLLACAYAAPIEDASAESKPAETSNKEKRGLYGVVGYPSVAAYHAPAVAAYHAPAVAAYHAPVVAAPAVATSYSHVSVSHPVAYHAPVAAYHAPAVAAYHAPAVAAYHAPVYAPHSVLYH</sequence>
<feature type="signal peptide" evidence="1">
    <location>
        <begin position="1"/>
        <end position="17"/>
    </location>
</feature>
<proteinExistence type="predicted"/>
<protein>
    <recommendedName>
        <fullName evidence="4">Cuticle protein</fullName>
    </recommendedName>
</protein>
<dbReference type="EMBL" id="OU963864">
    <property type="protein sequence ID" value="CAH0386028.1"/>
    <property type="molecule type" value="Genomic_DNA"/>
</dbReference>
<evidence type="ECO:0000313" key="3">
    <source>
        <dbReference type="Proteomes" id="UP001152759"/>
    </source>
</evidence>
<dbReference type="AlphaFoldDB" id="A0A9P0F2F0"/>
<dbReference type="KEGG" id="btab:109043263"/>
<accession>A0A9P0F2F0</accession>
<evidence type="ECO:0000313" key="2">
    <source>
        <dbReference type="EMBL" id="CAH0386028.1"/>
    </source>
</evidence>
<evidence type="ECO:0000256" key="1">
    <source>
        <dbReference type="SAM" id="SignalP"/>
    </source>
</evidence>
<feature type="chain" id="PRO_5040111917" description="Cuticle protein" evidence="1">
    <location>
        <begin position="18"/>
        <end position="129"/>
    </location>
</feature>
<name>A0A9P0F2F0_BEMTA</name>
<keyword evidence="3" id="KW-1185">Reference proteome</keyword>
<dbReference type="Proteomes" id="UP001152759">
    <property type="component" value="Chromosome 3"/>
</dbReference>